<proteinExistence type="predicted"/>
<protein>
    <recommendedName>
        <fullName evidence="3">F-box domain-containing protein</fullName>
    </recommendedName>
</protein>
<organism evidence="1 2">
    <name type="scientific">Rotaria magnacalcarata</name>
    <dbReference type="NCBI Taxonomy" id="392030"/>
    <lineage>
        <taxon>Eukaryota</taxon>
        <taxon>Metazoa</taxon>
        <taxon>Spiralia</taxon>
        <taxon>Gnathifera</taxon>
        <taxon>Rotifera</taxon>
        <taxon>Eurotatoria</taxon>
        <taxon>Bdelloidea</taxon>
        <taxon>Philodinida</taxon>
        <taxon>Philodinidae</taxon>
        <taxon>Rotaria</taxon>
    </lineage>
</organism>
<comment type="caution">
    <text evidence="1">The sequence shown here is derived from an EMBL/GenBank/DDBJ whole genome shotgun (WGS) entry which is preliminary data.</text>
</comment>
<gene>
    <name evidence="1" type="ORF">XDN619_LOCUS12085</name>
</gene>
<reference evidence="1" key="1">
    <citation type="submission" date="2021-02" db="EMBL/GenBank/DDBJ databases">
        <authorList>
            <person name="Nowell W R."/>
        </authorList>
    </citation>
    <scope>NUCLEOTIDE SEQUENCE</scope>
</reference>
<sequence length="171" mass="19696">MITKIEALSNEIFLQIFSHLSWFDMLMSFWSLNSRINSLVCSTLSINDYALNTGLITLGLSYNKFCSTLFPLILNSSSLSSSIKRIHIDETNSIASDLIYEWLFNDQKILRFPNLKSLILNQCQITEPVVQSLSYLIKHQLNELTFTVDKETTPRFMYGIHSSSMTFYRGN</sequence>
<evidence type="ECO:0000313" key="1">
    <source>
        <dbReference type="EMBL" id="CAF2068534.1"/>
    </source>
</evidence>
<dbReference type="Proteomes" id="UP000663887">
    <property type="component" value="Unassembled WGS sequence"/>
</dbReference>
<dbReference type="EMBL" id="CAJNRG010004734">
    <property type="protein sequence ID" value="CAF2068534.1"/>
    <property type="molecule type" value="Genomic_DNA"/>
</dbReference>
<evidence type="ECO:0008006" key="3">
    <source>
        <dbReference type="Google" id="ProtNLM"/>
    </source>
</evidence>
<accession>A0A816R6X1</accession>
<name>A0A816R6X1_9BILA</name>
<evidence type="ECO:0000313" key="2">
    <source>
        <dbReference type="Proteomes" id="UP000663887"/>
    </source>
</evidence>
<dbReference type="AlphaFoldDB" id="A0A816R6X1"/>
<dbReference type="SUPFAM" id="SSF52047">
    <property type="entry name" value="RNI-like"/>
    <property type="match status" value="1"/>
</dbReference>